<gene>
    <name evidence="3" type="ORF">EDD54_3929</name>
</gene>
<dbReference type="Proteomes" id="UP000294547">
    <property type="component" value="Unassembled WGS sequence"/>
</dbReference>
<feature type="domain" description="Endonuclease/exonuclease/phosphatase" evidence="2">
    <location>
        <begin position="29"/>
        <end position="309"/>
    </location>
</feature>
<keyword evidence="3" id="KW-0269">Exonuclease</keyword>
<dbReference type="PANTHER" id="PTHR41349">
    <property type="match status" value="1"/>
</dbReference>
<keyword evidence="1" id="KW-0732">Signal</keyword>
<feature type="signal peptide" evidence="1">
    <location>
        <begin position="1"/>
        <end position="22"/>
    </location>
</feature>
<feature type="chain" id="PRO_5020606690" evidence="1">
    <location>
        <begin position="23"/>
        <end position="318"/>
    </location>
</feature>
<dbReference type="Pfam" id="PF03372">
    <property type="entry name" value="Exo_endo_phos"/>
    <property type="match status" value="1"/>
</dbReference>
<name>A0A4R6R9C6_9HYPH</name>
<evidence type="ECO:0000259" key="2">
    <source>
        <dbReference type="Pfam" id="PF03372"/>
    </source>
</evidence>
<evidence type="ECO:0000256" key="1">
    <source>
        <dbReference type="SAM" id="SignalP"/>
    </source>
</evidence>
<sequence length="318" mass="33304">MRISIIVAAALVAALSVSPAAAETRLKVMTFNVYGAGLNGTGSIAEVAAAIRAAGADVVGVQEVRAEKNPCTADDCPADGPSVAADLAKALGWHVHDQTAANEALWANAVISRYPIGAATAHDLGVPLDVEGRKVWLFNLHLDDSPYQPYQAMGIEYGAAPFTKDPKELARFSAETRGGAMKLFAEDLKAADGADAVFVTGDFNEPSHLDWSEAAVKAGLQPVAVDYVASTTILGLGFTDALRAVFPDVAKKPAFTWTPTTAADDPTDHHDRIDFVYARGAGLEVLSAAIVGEKAPEADVVVTPWPSDHRAVVAEVAF</sequence>
<keyword evidence="3" id="KW-0255">Endonuclease</keyword>
<reference evidence="3 4" key="1">
    <citation type="submission" date="2019-03" db="EMBL/GenBank/DDBJ databases">
        <title>Genomic Encyclopedia of Type Strains, Phase IV (KMG-IV): sequencing the most valuable type-strain genomes for metagenomic binning, comparative biology and taxonomic classification.</title>
        <authorList>
            <person name="Goeker M."/>
        </authorList>
    </citation>
    <scope>NUCLEOTIDE SEQUENCE [LARGE SCALE GENOMIC DNA]</scope>
    <source>
        <strain evidence="3 4">DSM 102969</strain>
    </source>
</reference>
<dbReference type="EMBL" id="SNXY01000010">
    <property type="protein sequence ID" value="TDP82660.1"/>
    <property type="molecule type" value="Genomic_DNA"/>
</dbReference>
<keyword evidence="4" id="KW-1185">Reference proteome</keyword>
<evidence type="ECO:0000313" key="3">
    <source>
        <dbReference type="EMBL" id="TDP82660.1"/>
    </source>
</evidence>
<dbReference type="InterPro" id="IPR036691">
    <property type="entry name" value="Endo/exonu/phosph_ase_sf"/>
</dbReference>
<dbReference type="SUPFAM" id="SSF56219">
    <property type="entry name" value="DNase I-like"/>
    <property type="match status" value="1"/>
</dbReference>
<dbReference type="InterPro" id="IPR005135">
    <property type="entry name" value="Endo/exonuclease/phosphatase"/>
</dbReference>
<organism evidence="3 4">
    <name type="scientific">Oharaeibacter diazotrophicus</name>
    <dbReference type="NCBI Taxonomy" id="1920512"/>
    <lineage>
        <taxon>Bacteria</taxon>
        <taxon>Pseudomonadati</taxon>
        <taxon>Pseudomonadota</taxon>
        <taxon>Alphaproteobacteria</taxon>
        <taxon>Hyphomicrobiales</taxon>
        <taxon>Pleomorphomonadaceae</taxon>
        <taxon>Oharaeibacter</taxon>
    </lineage>
</organism>
<proteinExistence type="predicted"/>
<dbReference type="RefSeq" id="WP_126538950.1">
    <property type="nucleotide sequence ID" value="NZ_BSPM01000007.1"/>
</dbReference>
<keyword evidence="3" id="KW-0378">Hydrolase</keyword>
<dbReference type="OrthoDB" id="3414047at2"/>
<dbReference type="AlphaFoldDB" id="A0A4R6R9C6"/>
<dbReference type="Gene3D" id="3.60.10.10">
    <property type="entry name" value="Endonuclease/exonuclease/phosphatase"/>
    <property type="match status" value="1"/>
</dbReference>
<keyword evidence="3" id="KW-0540">Nuclease</keyword>
<accession>A0A4R6R9C6</accession>
<evidence type="ECO:0000313" key="4">
    <source>
        <dbReference type="Proteomes" id="UP000294547"/>
    </source>
</evidence>
<dbReference type="PANTHER" id="PTHR41349:SF1">
    <property type="entry name" value="PROTEIN CBG08683"/>
    <property type="match status" value="1"/>
</dbReference>
<protein>
    <submittedName>
        <fullName evidence="3">Endonuclease/exonuclease/phosphatase family metal-dependent hydrolase</fullName>
    </submittedName>
</protein>
<dbReference type="GO" id="GO:0004527">
    <property type="term" value="F:exonuclease activity"/>
    <property type="evidence" value="ECO:0007669"/>
    <property type="project" value="UniProtKB-KW"/>
</dbReference>
<dbReference type="GO" id="GO:0004519">
    <property type="term" value="F:endonuclease activity"/>
    <property type="evidence" value="ECO:0007669"/>
    <property type="project" value="UniProtKB-KW"/>
</dbReference>
<comment type="caution">
    <text evidence="3">The sequence shown here is derived from an EMBL/GenBank/DDBJ whole genome shotgun (WGS) entry which is preliminary data.</text>
</comment>